<dbReference type="HOGENOM" id="CLU_1246724_0_0_1"/>
<dbReference type="VEuPathDB" id="VectorBase:RPRC008148"/>
<proteinExistence type="predicted"/>
<protein>
    <submittedName>
        <fullName evidence="2">Uncharacterized protein</fullName>
    </submittedName>
</protein>
<dbReference type="EMBL" id="ACPB03006777">
    <property type="status" value="NOT_ANNOTATED_CDS"/>
    <property type="molecule type" value="Genomic_DNA"/>
</dbReference>
<dbReference type="Proteomes" id="UP000015103">
    <property type="component" value="Unassembled WGS sequence"/>
</dbReference>
<dbReference type="InParanoid" id="T1HVS8"/>
<evidence type="ECO:0000313" key="2">
    <source>
        <dbReference type="EnsemblMetazoa" id="RPRC008148-PA"/>
    </source>
</evidence>
<keyword evidence="3" id="KW-1185">Reference proteome</keyword>
<evidence type="ECO:0000256" key="1">
    <source>
        <dbReference type="SAM" id="MobiDB-lite"/>
    </source>
</evidence>
<sequence>MLRENTPLTDDAFMKSLKTLENRVNEIYKYQLDDFKKIHGLSSSNQLQSYDLPNRMNMVANLLQDELKNFGTKGEDHFENFTAILQLLSDDITEFLEEYNRNKNLSSQSDHSKHSTEPTSQRDLNQRDPSVRSPQAMMKCEYIPYRNLYPGKGAVNRDVEITHDRDMDLRLTRIKKFYEINRKLHSIKLPENINDKKIPHGNRSEINEVKEASAALQNETFV</sequence>
<dbReference type="AlphaFoldDB" id="T1HVS8"/>
<feature type="region of interest" description="Disordered" evidence="1">
    <location>
        <begin position="103"/>
        <end position="135"/>
    </location>
</feature>
<dbReference type="EnsemblMetazoa" id="RPRC008148-RA">
    <property type="protein sequence ID" value="RPRC008148-PA"/>
    <property type="gene ID" value="RPRC008148"/>
</dbReference>
<evidence type="ECO:0000313" key="3">
    <source>
        <dbReference type="Proteomes" id="UP000015103"/>
    </source>
</evidence>
<organism evidence="2 3">
    <name type="scientific">Rhodnius prolixus</name>
    <name type="common">Triatomid bug</name>
    <dbReference type="NCBI Taxonomy" id="13249"/>
    <lineage>
        <taxon>Eukaryota</taxon>
        <taxon>Metazoa</taxon>
        <taxon>Ecdysozoa</taxon>
        <taxon>Arthropoda</taxon>
        <taxon>Hexapoda</taxon>
        <taxon>Insecta</taxon>
        <taxon>Pterygota</taxon>
        <taxon>Neoptera</taxon>
        <taxon>Paraneoptera</taxon>
        <taxon>Hemiptera</taxon>
        <taxon>Heteroptera</taxon>
        <taxon>Panheteroptera</taxon>
        <taxon>Cimicomorpha</taxon>
        <taxon>Reduviidae</taxon>
        <taxon>Triatominae</taxon>
        <taxon>Rhodnius</taxon>
    </lineage>
</organism>
<reference evidence="2" key="1">
    <citation type="submission" date="2015-05" db="UniProtKB">
        <authorList>
            <consortium name="EnsemblMetazoa"/>
        </authorList>
    </citation>
    <scope>IDENTIFICATION</scope>
</reference>
<accession>T1HVS8</accession>
<name>T1HVS8_RHOPR</name>